<dbReference type="EMBL" id="LUCM01010853">
    <property type="protein sequence ID" value="KAA0184865.1"/>
    <property type="molecule type" value="Genomic_DNA"/>
</dbReference>
<comment type="caution">
    <text evidence="1">The sequence shown here is derived from an EMBL/GenBank/DDBJ whole genome shotgun (WGS) entry which is preliminary data.</text>
</comment>
<reference evidence="1" key="1">
    <citation type="submission" date="2019-05" db="EMBL/GenBank/DDBJ databases">
        <title>Annotation for the trematode Fasciolopsis buski.</title>
        <authorList>
            <person name="Choi Y.-J."/>
        </authorList>
    </citation>
    <scope>NUCLEOTIDE SEQUENCE</scope>
    <source>
        <strain evidence="1">HT</strain>
        <tissue evidence="1">Whole worm</tissue>
    </source>
</reference>
<proteinExistence type="predicted"/>
<keyword evidence="1" id="KW-0347">Helicase</keyword>
<evidence type="ECO:0000313" key="2">
    <source>
        <dbReference type="Proteomes" id="UP000728185"/>
    </source>
</evidence>
<organism evidence="1 2">
    <name type="scientific">Fasciolopsis buskii</name>
    <dbReference type="NCBI Taxonomy" id="27845"/>
    <lineage>
        <taxon>Eukaryota</taxon>
        <taxon>Metazoa</taxon>
        <taxon>Spiralia</taxon>
        <taxon>Lophotrochozoa</taxon>
        <taxon>Platyhelminthes</taxon>
        <taxon>Trematoda</taxon>
        <taxon>Digenea</taxon>
        <taxon>Plagiorchiida</taxon>
        <taxon>Echinostomata</taxon>
        <taxon>Echinostomatoidea</taxon>
        <taxon>Fasciolidae</taxon>
        <taxon>Fasciolopsis</taxon>
    </lineage>
</organism>
<protein>
    <submittedName>
        <fullName evidence="1">Helicase SKI2W</fullName>
    </submittedName>
</protein>
<dbReference type="AlphaFoldDB" id="A0A8E0RJV8"/>
<dbReference type="GO" id="GO:0004386">
    <property type="term" value="F:helicase activity"/>
    <property type="evidence" value="ECO:0007669"/>
    <property type="project" value="UniProtKB-KW"/>
</dbReference>
<dbReference type="Proteomes" id="UP000728185">
    <property type="component" value="Unassembled WGS sequence"/>
</dbReference>
<sequence length="105" mass="11636">MRRSFMEAPALRRETKRRRYLAHLRSRLANSTIPIPSAGSSTSSAIGLASAQVWTDKTRALPTTGVATGEPLLQVKCPFGQTQCVQTMATYYQVSVKLSFMWNEA</sequence>
<keyword evidence="1" id="KW-0378">Hydrolase</keyword>
<name>A0A8E0RJV8_9TREM</name>
<evidence type="ECO:0000313" key="1">
    <source>
        <dbReference type="EMBL" id="KAA0184865.1"/>
    </source>
</evidence>
<keyword evidence="1" id="KW-0547">Nucleotide-binding</keyword>
<keyword evidence="1" id="KW-0067">ATP-binding</keyword>
<keyword evidence="2" id="KW-1185">Reference proteome</keyword>
<accession>A0A8E0RJV8</accession>
<gene>
    <name evidence="1" type="ORF">FBUS_09700</name>
</gene>